<dbReference type="InterPro" id="IPR029063">
    <property type="entry name" value="SAM-dependent_MTases_sf"/>
</dbReference>
<dbReference type="GO" id="GO:0005840">
    <property type="term" value="C:ribosome"/>
    <property type="evidence" value="ECO:0007669"/>
    <property type="project" value="UniProtKB-KW"/>
</dbReference>
<dbReference type="Proteomes" id="UP001279553">
    <property type="component" value="Unassembled WGS sequence"/>
</dbReference>
<dbReference type="EMBL" id="JAWXYB010000018">
    <property type="protein sequence ID" value="MDX5930793.1"/>
    <property type="molecule type" value="Genomic_DNA"/>
</dbReference>
<dbReference type="AlphaFoldDB" id="A0AAW9DP36"/>
<sequence length="217" mass="23423">MTAPQDFIRDATTLTAPALIPDISLYLATEITPIWQATEAYLAESGIAPPYWAFAWPGSIALARHMLDHPDLVRGKRVIDFAAGSGLAAIAAHRAGASAVTAIEIDPMAGAAIALNAALNKAPVTVRIGDVTRTQLDADLILCGDICYEAPMTRHIWPWLRDCARDADVWVADPGRAYVPTADLTEFARYIIPTTAELESRTSRETILYRVAPSPQA</sequence>
<keyword evidence="3" id="KW-0689">Ribosomal protein</keyword>
<keyword evidence="4" id="KW-1185">Reference proteome</keyword>
<dbReference type="PANTHER" id="PTHR43648:SF1">
    <property type="entry name" value="ELECTRON TRANSFER FLAVOPROTEIN BETA SUBUNIT LYSINE METHYLTRANSFERASE"/>
    <property type="match status" value="1"/>
</dbReference>
<dbReference type="Pfam" id="PF06325">
    <property type="entry name" value="PrmA"/>
    <property type="match status" value="1"/>
</dbReference>
<gene>
    <name evidence="3" type="ORF">SIL87_08470</name>
</gene>
<dbReference type="PANTHER" id="PTHR43648">
    <property type="entry name" value="ELECTRON TRANSFER FLAVOPROTEIN BETA SUBUNIT LYSINE METHYLTRANSFERASE"/>
    <property type="match status" value="1"/>
</dbReference>
<dbReference type="CDD" id="cd02440">
    <property type="entry name" value="AdoMet_MTases"/>
    <property type="match status" value="1"/>
</dbReference>
<dbReference type="InterPro" id="IPR050078">
    <property type="entry name" value="Ribosomal_L11_MeTrfase_PrmA"/>
</dbReference>
<keyword evidence="2" id="KW-0808">Transferase</keyword>
<dbReference type="GO" id="GO:0016279">
    <property type="term" value="F:protein-lysine N-methyltransferase activity"/>
    <property type="evidence" value="ECO:0007669"/>
    <property type="project" value="TreeGrafter"/>
</dbReference>
<dbReference type="SUPFAM" id="SSF53335">
    <property type="entry name" value="S-adenosyl-L-methionine-dependent methyltransferases"/>
    <property type="match status" value="1"/>
</dbReference>
<keyword evidence="3" id="KW-0687">Ribonucleoprotein</keyword>
<evidence type="ECO:0000313" key="4">
    <source>
        <dbReference type="Proteomes" id="UP001279553"/>
    </source>
</evidence>
<dbReference type="Gene3D" id="3.40.50.150">
    <property type="entry name" value="Vaccinia Virus protein VP39"/>
    <property type="match status" value="1"/>
</dbReference>
<proteinExistence type="predicted"/>
<accession>A0AAW9DP36</accession>
<evidence type="ECO:0000256" key="1">
    <source>
        <dbReference type="ARBA" id="ARBA00022603"/>
    </source>
</evidence>
<evidence type="ECO:0000313" key="3">
    <source>
        <dbReference type="EMBL" id="MDX5930793.1"/>
    </source>
</evidence>
<comment type="caution">
    <text evidence="3">The sequence shown here is derived from an EMBL/GenBank/DDBJ whole genome shotgun (WGS) entry which is preliminary data.</text>
</comment>
<name>A0AAW9DP36_ACIAO</name>
<dbReference type="GO" id="GO:0032259">
    <property type="term" value="P:methylation"/>
    <property type="evidence" value="ECO:0007669"/>
    <property type="project" value="UniProtKB-KW"/>
</dbReference>
<reference evidence="3 4" key="1">
    <citation type="submission" date="2023-11" db="EMBL/GenBank/DDBJ databases">
        <title>MicrobeMod: A computational toolkit for identifying prokaryotic methylation and restriction-modification with nanopore sequencing.</title>
        <authorList>
            <person name="Crits-Christoph A."/>
            <person name="Kang S.C."/>
            <person name="Lee H."/>
            <person name="Ostrov N."/>
        </authorList>
    </citation>
    <scope>NUCLEOTIDE SEQUENCE [LARGE SCALE GENOMIC DNA]</scope>
    <source>
        <strain evidence="3 4">DSMZ 700</strain>
    </source>
</reference>
<protein>
    <submittedName>
        <fullName evidence="3">50S ribosomal protein L11 methyltransferase</fullName>
    </submittedName>
</protein>
<evidence type="ECO:0000256" key="2">
    <source>
        <dbReference type="ARBA" id="ARBA00022679"/>
    </source>
</evidence>
<dbReference type="RefSeq" id="WP_319613722.1">
    <property type="nucleotide sequence ID" value="NZ_JAWXYB010000018.1"/>
</dbReference>
<keyword evidence="1 3" id="KW-0489">Methyltransferase</keyword>
<organism evidence="3 4">
    <name type="scientific">Acidiphilium acidophilum</name>
    <name type="common">Thiobacillus acidophilus</name>
    <dbReference type="NCBI Taxonomy" id="76588"/>
    <lineage>
        <taxon>Bacteria</taxon>
        <taxon>Pseudomonadati</taxon>
        <taxon>Pseudomonadota</taxon>
        <taxon>Alphaproteobacteria</taxon>
        <taxon>Acetobacterales</taxon>
        <taxon>Acidocellaceae</taxon>
        <taxon>Acidiphilium</taxon>
    </lineage>
</organism>